<dbReference type="Pfam" id="PF00374">
    <property type="entry name" value="NiFeSe_Hases"/>
    <property type="match status" value="1"/>
</dbReference>
<dbReference type="EC" id="1.12.99.6" evidence="5"/>
<dbReference type="Gene3D" id="1.10.645.10">
    <property type="entry name" value="Cytochrome-c3 Hydrogenase, chain B"/>
    <property type="match status" value="1"/>
</dbReference>
<keyword evidence="13" id="KW-1185">Reference proteome</keyword>
<dbReference type="PROSITE" id="PS00508">
    <property type="entry name" value="NI_HGENASE_L_2"/>
    <property type="match status" value="1"/>
</dbReference>
<feature type="binding site" evidence="10">
    <location>
        <position position="552"/>
    </location>
    <ligand>
        <name>Mg(2+)</name>
        <dbReference type="ChEBI" id="CHEBI:18420"/>
    </ligand>
</feature>
<dbReference type="GO" id="GO:0033748">
    <property type="term" value="F:hydrogenase (acceptor) activity"/>
    <property type="evidence" value="ECO:0007669"/>
    <property type="project" value="UniProtKB-EC"/>
</dbReference>
<comment type="subcellular location">
    <subcellularLocation>
        <location evidence="2">Cell membrane</location>
        <topology evidence="2">Peripheral membrane protein</topology>
    </subcellularLocation>
</comment>
<evidence type="ECO:0000313" key="12">
    <source>
        <dbReference type="EMBL" id="OSM04082.1"/>
    </source>
</evidence>
<dbReference type="STRING" id="1434232.MAIT1_03660"/>
<dbReference type="Proteomes" id="UP000194003">
    <property type="component" value="Unassembled WGS sequence"/>
</dbReference>
<keyword evidence="7 10" id="KW-0479">Metal-binding</keyword>
<feature type="binding site" evidence="10">
    <location>
        <position position="42"/>
    </location>
    <ligand>
        <name>Mg(2+)</name>
        <dbReference type="ChEBI" id="CHEBI:18420"/>
    </ligand>
</feature>
<dbReference type="PANTHER" id="PTHR42958">
    <property type="entry name" value="HYDROGENASE-2 LARGE CHAIN"/>
    <property type="match status" value="1"/>
</dbReference>
<name>A0A1Y2K6V6_9PROT</name>
<dbReference type="PROSITE" id="PS00507">
    <property type="entry name" value="NI_HGENASE_L_1"/>
    <property type="match status" value="1"/>
</dbReference>
<evidence type="ECO:0000256" key="6">
    <source>
        <dbReference type="ARBA" id="ARBA00022596"/>
    </source>
</evidence>
<keyword evidence="8 11" id="KW-0560">Oxidoreductase</keyword>
<dbReference type="FunFam" id="1.10.645.10:FF:000002">
    <property type="entry name" value="Hydrogenase 2 large subunit"/>
    <property type="match status" value="1"/>
</dbReference>
<accession>A0A1Y2K6V6</accession>
<feature type="binding site" evidence="10">
    <location>
        <position position="61"/>
    </location>
    <ligand>
        <name>Ni(2+)</name>
        <dbReference type="ChEBI" id="CHEBI:49786"/>
    </ligand>
</feature>
<dbReference type="PANTHER" id="PTHR42958:SF1">
    <property type="entry name" value="HYDROGENASE-2 LARGE CHAIN"/>
    <property type="match status" value="1"/>
</dbReference>
<feature type="binding site" evidence="10">
    <location>
        <position position="546"/>
    </location>
    <ligand>
        <name>Ni(2+)</name>
        <dbReference type="ChEBI" id="CHEBI:49786"/>
    </ligand>
</feature>
<evidence type="ECO:0000256" key="4">
    <source>
        <dbReference type="ARBA" id="ARBA00011771"/>
    </source>
</evidence>
<keyword evidence="10" id="KW-0460">Magnesium</keyword>
<evidence type="ECO:0000256" key="3">
    <source>
        <dbReference type="ARBA" id="ARBA00009292"/>
    </source>
</evidence>
<proteinExistence type="inferred from homology"/>
<dbReference type="OrthoDB" id="9761717at2"/>
<comment type="cofactor">
    <cofactor evidence="10">
        <name>Fe cation</name>
        <dbReference type="ChEBI" id="CHEBI:24875"/>
    </cofactor>
</comment>
<keyword evidence="10" id="KW-0408">Iron</keyword>
<sequence>MTQRIVIDPVTRIEGHLRIDCEIQDGRVVKAWSSGQMWRGIEEILKGRDARDAWVITQRICGVCTTVHAITSVRAVENALDMEIPLNAQFIRNMIMAAHGVHDHIVHFYHLSALDWVDIVSALSADPAKAARFAAGLSDWAGSSEQNLTAVQDKLKAFAASGQLGIFANGYWGHPEMRLSPEANLMAAAHYLQALEIQRKANRIVAILGGKTPHIQNLAVGGVANPVDPDSADAINMERLYRIKQFIDELALFVRQAYMVDVAAIAANYPEWLTMGAGVTHALSVPDMPIDTRGAECTLPGGFLKDGDIAQFEPITGFHDPTFESAVLESSKHAWYADDDKPLHPYEGKTRPNYTDFADDGKYSWVKAPTYKGERAQVGPLANVLAMVAAKHEPTTRHLNTLLGTVKGLIGAELPLTALQSTLGRHAARAVRCAVLLESLDDQWNRLVANIRKGDLETFNQPEFPKGAVQGFGFHEAPRGCLSHWVVVEKGKIVNYQAVVPTTWNAGPRDQEEQAGPYEASLVGNSVADPERPLEALRTIHSFDPCLACAVHMVDPQQRELTKVQVV</sequence>
<evidence type="ECO:0000256" key="7">
    <source>
        <dbReference type="ARBA" id="ARBA00022723"/>
    </source>
</evidence>
<dbReference type="GO" id="GO:0008901">
    <property type="term" value="F:ferredoxin hydrogenase activity"/>
    <property type="evidence" value="ECO:0007669"/>
    <property type="project" value="InterPro"/>
</dbReference>
<feature type="binding site" evidence="10">
    <location>
        <position position="64"/>
    </location>
    <ligand>
        <name>Fe cation</name>
        <dbReference type="ChEBI" id="CHEBI:24875"/>
    </ligand>
</feature>
<organism evidence="12 13">
    <name type="scientific">Magnetofaba australis IT-1</name>
    <dbReference type="NCBI Taxonomy" id="1434232"/>
    <lineage>
        <taxon>Bacteria</taxon>
        <taxon>Pseudomonadati</taxon>
        <taxon>Pseudomonadota</taxon>
        <taxon>Magnetococcia</taxon>
        <taxon>Magnetococcales</taxon>
        <taxon>Magnetococcaceae</taxon>
        <taxon>Magnetofaba</taxon>
    </lineage>
</organism>
<dbReference type="InterPro" id="IPR029014">
    <property type="entry name" value="NiFe-Hase_large"/>
</dbReference>
<evidence type="ECO:0000256" key="8">
    <source>
        <dbReference type="ARBA" id="ARBA00023002"/>
    </source>
</evidence>
<evidence type="ECO:0000256" key="10">
    <source>
        <dbReference type="PIRSR" id="PIRSR601501-1"/>
    </source>
</evidence>
<comment type="caution">
    <text evidence="12">The sequence shown here is derived from an EMBL/GenBank/DDBJ whole genome shotgun (WGS) entry which is preliminary data.</text>
</comment>
<comment type="catalytic activity">
    <reaction evidence="9">
        <text>H2 + A = AH2</text>
        <dbReference type="Rhea" id="RHEA:12116"/>
        <dbReference type="ChEBI" id="CHEBI:13193"/>
        <dbReference type="ChEBI" id="CHEBI:17499"/>
        <dbReference type="ChEBI" id="CHEBI:18276"/>
        <dbReference type="EC" id="1.12.99.6"/>
    </reaction>
</comment>
<keyword evidence="6 10" id="KW-0533">Nickel</keyword>
<feature type="binding site" evidence="10">
    <location>
        <position position="549"/>
    </location>
    <ligand>
        <name>Fe cation</name>
        <dbReference type="ChEBI" id="CHEBI:24875"/>
    </ligand>
</feature>
<dbReference type="RefSeq" id="WP_085442193.1">
    <property type="nucleotide sequence ID" value="NZ_LVJN01000019.1"/>
</dbReference>
<comment type="subunit">
    <text evidence="4">Heterodimer of a large and a small subunit.</text>
</comment>
<gene>
    <name evidence="12" type="ORF">MAIT1_03660</name>
</gene>
<feature type="binding site" evidence="10">
    <location>
        <position position="64"/>
    </location>
    <ligand>
        <name>Ni(2+)</name>
        <dbReference type="ChEBI" id="CHEBI:49786"/>
    </ligand>
</feature>
<dbReference type="SUPFAM" id="SSF56762">
    <property type="entry name" value="HydB/Nqo4-like"/>
    <property type="match status" value="1"/>
</dbReference>
<dbReference type="InterPro" id="IPR018194">
    <property type="entry name" value="Ni-dep_hyd_lsu_Ni_BS"/>
</dbReference>
<evidence type="ECO:0000256" key="11">
    <source>
        <dbReference type="RuleBase" id="RU003896"/>
    </source>
</evidence>
<evidence type="ECO:0000313" key="13">
    <source>
        <dbReference type="Proteomes" id="UP000194003"/>
    </source>
</evidence>
<evidence type="ECO:0000256" key="5">
    <source>
        <dbReference type="ARBA" id="ARBA00012082"/>
    </source>
</evidence>
<dbReference type="GO" id="GO:0016151">
    <property type="term" value="F:nickel cation binding"/>
    <property type="evidence" value="ECO:0007669"/>
    <property type="project" value="InterPro"/>
</dbReference>
<dbReference type="InterPro" id="IPR001501">
    <property type="entry name" value="Ni-dep_hyd_lsu"/>
</dbReference>
<comment type="cofactor">
    <cofactor evidence="1 10">
        <name>Ni(2+)</name>
        <dbReference type="ChEBI" id="CHEBI:49786"/>
    </cofactor>
</comment>
<evidence type="ECO:0000256" key="2">
    <source>
        <dbReference type="ARBA" id="ARBA00004202"/>
    </source>
</evidence>
<dbReference type="EMBL" id="LVJN01000019">
    <property type="protein sequence ID" value="OSM04082.1"/>
    <property type="molecule type" value="Genomic_DNA"/>
</dbReference>
<protein>
    <recommendedName>
        <fullName evidence="5">hydrogenase (acceptor)</fullName>
        <ecNumber evidence="5">1.12.99.6</ecNumber>
    </recommendedName>
</protein>
<comment type="similarity">
    <text evidence="3 11">Belongs to the [NiFe]/[NiFeSe] hydrogenase large subunit family.</text>
</comment>
<evidence type="ECO:0000256" key="9">
    <source>
        <dbReference type="ARBA" id="ARBA00048757"/>
    </source>
</evidence>
<dbReference type="InterPro" id="IPR050867">
    <property type="entry name" value="NiFe/NiFeSe_hydrgnase_LSU"/>
</dbReference>
<dbReference type="GO" id="GO:0005886">
    <property type="term" value="C:plasma membrane"/>
    <property type="evidence" value="ECO:0007669"/>
    <property type="project" value="UniProtKB-SubCell"/>
</dbReference>
<dbReference type="AlphaFoldDB" id="A0A1Y2K6V6"/>
<evidence type="ECO:0000256" key="1">
    <source>
        <dbReference type="ARBA" id="ARBA00001967"/>
    </source>
</evidence>
<reference evidence="12 13" key="1">
    <citation type="journal article" date="2016" name="BMC Genomics">
        <title>Combined genomic and structural analyses of a cultured magnetotactic bacterium reveals its niche adaptation to a dynamic environment.</title>
        <authorList>
            <person name="Araujo A.C."/>
            <person name="Morillo V."/>
            <person name="Cypriano J."/>
            <person name="Teixeira L.C."/>
            <person name="Leao P."/>
            <person name="Lyra S."/>
            <person name="Almeida L.G."/>
            <person name="Bazylinski D.A."/>
            <person name="Vasconcellos A.T."/>
            <person name="Abreu F."/>
            <person name="Lins U."/>
        </authorList>
    </citation>
    <scope>NUCLEOTIDE SEQUENCE [LARGE SCALE GENOMIC DNA]</scope>
    <source>
        <strain evidence="12 13">IT-1</strain>
    </source>
</reference>